<dbReference type="CDD" id="cd03215">
    <property type="entry name" value="ABC_Carb_Monos_II"/>
    <property type="match status" value="1"/>
</dbReference>
<evidence type="ECO:0000256" key="1">
    <source>
        <dbReference type="ARBA" id="ARBA00004202"/>
    </source>
</evidence>
<dbReference type="GO" id="GO:0016887">
    <property type="term" value="F:ATP hydrolysis activity"/>
    <property type="evidence" value="ECO:0007669"/>
    <property type="project" value="InterPro"/>
</dbReference>
<comment type="similarity">
    <text evidence="2">Belongs to the ABC transporter superfamily.</text>
</comment>
<protein>
    <submittedName>
        <fullName evidence="12">Heme ABC transporter ATP-binding protein</fullName>
    </submittedName>
</protein>
<dbReference type="GO" id="GO:0005524">
    <property type="term" value="F:ATP binding"/>
    <property type="evidence" value="ECO:0007669"/>
    <property type="project" value="UniProtKB-KW"/>
</dbReference>
<dbReference type="InterPro" id="IPR003439">
    <property type="entry name" value="ABC_transporter-like_ATP-bd"/>
</dbReference>
<gene>
    <name evidence="12" type="ORF">CIT25_06690</name>
</gene>
<dbReference type="PROSITE" id="PS50893">
    <property type="entry name" value="ABC_TRANSPORTER_2"/>
    <property type="match status" value="2"/>
</dbReference>
<keyword evidence="4" id="KW-1003">Cell membrane</keyword>
<keyword evidence="9" id="KW-1278">Translocase</keyword>
<dbReference type="InterPro" id="IPR050107">
    <property type="entry name" value="ABC_carbohydrate_import_ATPase"/>
</dbReference>
<evidence type="ECO:0000313" key="12">
    <source>
        <dbReference type="EMBL" id="PAQ03084.1"/>
    </source>
</evidence>
<evidence type="ECO:0000313" key="13">
    <source>
        <dbReference type="Proteomes" id="UP000216215"/>
    </source>
</evidence>
<dbReference type="PANTHER" id="PTHR43790">
    <property type="entry name" value="CARBOHYDRATE TRANSPORT ATP-BINDING PROTEIN MG119-RELATED"/>
    <property type="match status" value="1"/>
</dbReference>
<evidence type="ECO:0000256" key="9">
    <source>
        <dbReference type="ARBA" id="ARBA00022967"/>
    </source>
</evidence>
<evidence type="ECO:0000256" key="6">
    <source>
        <dbReference type="ARBA" id="ARBA00022737"/>
    </source>
</evidence>
<comment type="caution">
    <text evidence="12">The sequence shown here is derived from an EMBL/GenBank/DDBJ whole genome shotgun (WGS) entry which is preliminary data.</text>
</comment>
<keyword evidence="6" id="KW-0677">Repeat</keyword>
<dbReference type="InterPro" id="IPR027417">
    <property type="entry name" value="P-loop_NTPase"/>
</dbReference>
<dbReference type="InterPro" id="IPR017871">
    <property type="entry name" value="ABC_transporter-like_CS"/>
</dbReference>
<dbReference type="InterPro" id="IPR003593">
    <property type="entry name" value="AAA+_ATPase"/>
</dbReference>
<comment type="subcellular location">
    <subcellularLocation>
        <location evidence="1">Cell membrane</location>
        <topology evidence="1">Peripheral membrane protein</topology>
    </subcellularLocation>
</comment>
<dbReference type="Gene3D" id="3.40.50.300">
    <property type="entry name" value="P-loop containing nucleotide triphosphate hydrolases"/>
    <property type="match status" value="2"/>
</dbReference>
<keyword evidence="8 12" id="KW-0067">ATP-binding</keyword>
<dbReference type="EMBL" id="NPKI01000011">
    <property type="protein sequence ID" value="PAQ03084.1"/>
    <property type="molecule type" value="Genomic_DNA"/>
</dbReference>
<keyword evidence="10" id="KW-0472">Membrane</keyword>
<dbReference type="GO" id="GO:0005886">
    <property type="term" value="C:plasma membrane"/>
    <property type="evidence" value="ECO:0007669"/>
    <property type="project" value="UniProtKB-SubCell"/>
</dbReference>
<evidence type="ECO:0000256" key="7">
    <source>
        <dbReference type="ARBA" id="ARBA00022741"/>
    </source>
</evidence>
<dbReference type="PANTHER" id="PTHR43790:SF4">
    <property type="entry name" value="GUANOSINE IMPORT ATP-BINDING PROTEIN NUPO"/>
    <property type="match status" value="1"/>
</dbReference>
<keyword evidence="3" id="KW-0813">Transport</keyword>
<accession>A0AB36RF35</accession>
<name>A0AB36RF35_9HYPH</name>
<keyword evidence="5" id="KW-0762">Sugar transport</keyword>
<sequence>MSNASGSSTPHNAGNNAAGANVAGPDVAGMAVALTGITKRFGAFIANDGIDLAVRRGEIHAIIGENGAGKTTLMNILFGLLQPDEGSIRLNDEETVVADPAVAIKAGLGMVHQHFKLVPSLSVADNVFLGMEIRRHGLIDHAAQIARTRELSERFGLRVDPTERVGLLSVGIEQRIEILKVLVRGARTIILDEPTAVLTPQESRELFQTLRSFVADGMTVIFISHHLEEVMEVSDTVTVLRNGRRVATRPTVELSKDELVRMMVGREVSFDRRPREPQHGDVILEVEQLWARDDRRLPALRDVNFTIRSGEVVGIAGVAGNGQTELAEVLSGLRPASHGVARLKGRNLATFSPAEIREAGLAHVPGDRMVRGVDRNASIAANMLMGRQHRAPWSRGGVLNWNAIGQNASKLIKDFDIRAQGSGDAVKRLSGGNIQKVVLAREFTNGADFLLIDQPTRGVDIGAQEAIHDEIMRQRAAGRAILLISVQLDELAALADRILVMFNGRIMGEVAGDDADEDRIGMMMAGVAVPEFAAEPA</sequence>
<keyword evidence="7" id="KW-0547">Nucleotide-binding</keyword>
<dbReference type="AlphaFoldDB" id="A0AB36RF35"/>
<evidence type="ECO:0000256" key="10">
    <source>
        <dbReference type="ARBA" id="ARBA00023136"/>
    </source>
</evidence>
<feature type="domain" description="ABC transporter" evidence="11">
    <location>
        <begin position="32"/>
        <end position="267"/>
    </location>
</feature>
<evidence type="ECO:0000256" key="5">
    <source>
        <dbReference type="ARBA" id="ARBA00022597"/>
    </source>
</evidence>
<evidence type="ECO:0000259" key="11">
    <source>
        <dbReference type="PROSITE" id="PS50893"/>
    </source>
</evidence>
<dbReference type="SUPFAM" id="SSF52540">
    <property type="entry name" value="P-loop containing nucleoside triphosphate hydrolases"/>
    <property type="match status" value="2"/>
</dbReference>
<proteinExistence type="inferred from homology"/>
<dbReference type="Pfam" id="PF00005">
    <property type="entry name" value="ABC_tran"/>
    <property type="match status" value="2"/>
</dbReference>
<organism evidence="12 13">
    <name type="scientific">Mesorhizobium mediterraneum</name>
    <dbReference type="NCBI Taxonomy" id="43617"/>
    <lineage>
        <taxon>Bacteria</taxon>
        <taxon>Pseudomonadati</taxon>
        <taxon>Pseudomonadota</taxon>
        <taxon>Alphaproteobacteria</taxon>
        <taxon>Hyphomicrobiales</taxon>
        <taxon>Phyllobacteriaceae</taxon>
        <taxon>Mesorhizobium</taxon>
    </lineage>
</organism>
<dbReference type="SMART" id="SM00382">
    <property type="entry name" value="AAA"/>
    <property type="match status" value="2"/>
</dbReference>
<reference evidence="13" key="1">
    <citation type="submission" date="2017-08" db="EMBL/GenBank/DDBJ databases">
        <title>Mesorhizobium wenxinae sp. nov., a novel rhizobial species isolated from root nodules of chickpea (Cicer arietinum L.).</title>
        <authorList>
            <person name="Zhang J."/>
        </authorList>
    </citation>
    <scope>NUCLEOTIDE SEQUENCE [LARGE SCALE GENOMIC DNA]</scope>
    <source>
        <strain evidence="13">USDA 3392</strain>
    </source>
</reference>
<dbReference type="Proteomes" id="UP000216215">
    <property type="component" value="Unassembled WGS sequence"/>
</dbReference>
<dbReference type="CDD" id="cd03216">
    <property type="entry name" value="ABC_Carb_Monos_I"/>
    <property type="match status" value="1"/>
</dbReference>
<dbReference type="FunFam" id="3.40.50.300:FF:000127">
    <property type="entry name" value="Ribose import ATP-binding protein RbsA"/>
    <property type="match status" value="1"/>
</dbReference>
<dbReference type="PROSITE" id="PS00211">
    <property type="entry name" value="ABC_TRANSPORTER_1"/>
    <property type="match status" value="1"/>
</dbReference>
<evidence type="ECO:0000256" key="3">
    <source>
        <dbReference type="ARBA" id="ARBA00022448"/>
    </source>
</evidence>
<feature type="domain" description="ABC transporter" evidence="11">
    <location>
        <begin position="284"/>
        <end position="528"/>
    </location>
</feature>
<evidence type="ECO:0000256" key="8">
    <source>
        <dbReference type="ARBA" id="ARBA00022840"/>
    </source>
</evidence>
<evidence type="ECO:0000256" key="4">
    <source>
        <dbReference type="ARBA" id="ARBA00022475"/>
    </source>
</evidence>
<evidence type="ECO:0000256" key="2">
    <source>
        <dbReference type="ARBA" id="ARBA00005417"/>
    </source>
</evidence>
<keyword evidence="13" id="KW-1185">Reference proteome</keyword>